<evidence type="ECO:0000256" key="8">
    <source>
        <dbReference type="ARBA" id="ARBA00023002"/>
    </source>
</evidence>
<evidence type="ECO:0000256" key="12">
    <source>
        <dbReference type="PIRSR" id="PIRSR000346-1"/>
    </source>
</evidence>
<organism evidence="13 14">
    <name type="scientific">Digitaria exilis</name>
    <dbReference type="NCBI Taxonomy" id="1010633"/>
    <lineage>
        <taxon>Eukaryota</taxon>
        <taxon>Viridiplantae</taxon>
        <taxon>Streptophyta</taxon>
        <taxon>Embryophyta</taxon>
        <taxon>Tracheophyta</taxon>
        <taxon>Spermatophyta</taxon>
        <taxon>Magnoliopsida</taxon>
        <taxon>Liliopsida</taxon>
        <taxon>Poales</taxon>
        <taxon>Poaceae</taxon>
        <taxon>PACMAD clade</taxon>
        <taxon>Panicoideae</taxon>
        <taxon>Panicodae</taxon>
        <taxon>Paniceae</taxon>
        <taxon>Anthephorinae</taxon>
        <taxon>Digitaria</taxon>
    </lineage>
</organism>
<dbReference type="Gene3D" id="1.10.620.20">
    <property type="entry name" value="Ribonucleotide Reductase, subunit A"/>
    <property type="match status" value="2"/>
</dbReference>
<evidence type="ECO:0000256" key="3">
    <source>
        <dbReference type="ARBA" id="ARBA00008749"/>
    </source>
</evidence>
<dbReference type="GO" id="GO:0045300">
    <property type="term" value="F:stearoyl-[ACP] desaturase activity"/>
    <property type="evidence" value="ECO:0007669"/>
    <property type="project" value="InterPro"/>
</dbReference>
<dbReference type="GO" id="GO:0009570">
    <property type="term" value="C:chloroplast stroma"/>
    <property type="evidence" value="ECO:0007669"/>
    <property type="project" value="TreeGrafter"/>
</dbReference>
<reference evidence="13" key="1">
    <citation type="submission" date="2020-07" db="EMBL/GenBank/DDBJ databases">
        <title>Genome sequence and genetic diversity analysis of an under-domesticated orphan crop, white fonio (Digitaria exilis).</title>
        <authorList>
            <person name="Bennetzen J.L."/>
            <person name="Chen S."/>
            <person name="Ma X."/>
            <person name="Wang X."/>
            <person name="Yssel A.E.J."/>
            <person name="Chaluvadi S.R."/>
            <person name="Johnson M."/>
            <person name="Gangashetty P."/>
            <person name="Hamidou F."/>
            <person name="Sanogo M.D."/>
            <person name="Zwaenepoel A."/>
            <person name="Wallace J."/>
            <person name="Van De Peer Y."/>
            <person name="Van Deynze A."/>
        </authorList>
    </citation>
    <scope>NUCLEOTIDE SEQUENCE</scope>
    <source>
        <tissue evidence="13">Leaves</tissue>
    </source>
</reference>
<dbReference type="InterPro" id="IPR012348">
    <property type="entry name" value="RNR-like"/>
</dbReference>
<feature type="binding site" evidence="12">
    <location>
        <position position="192"/>
    </location>
    <ligand>
        <name>Fe cation</name>
        <dbReference type="ChEBI" id="CHEBI:24875"/>
        <label>1</label>
    </ligand>
</feature>
<evidence type="ECO:0000313" key="14">
    <source>
        <dbReference type="Proteomes" id="UP000636709"/>
    </source>
</evidence>
<feature type="binding site" evidence="12">
    <location>
        <position position="146"/>
    </location>
    <ligand>
        <name>Fe cation</name>
        <dbReference type="ChEBI" id="CHEBI:24875"/>
        <label>1</label>
    </ligand>
</feature>
<keyword evidence="8" id="KW-0560">Oxidoreductase</keyword>
<dbReference type="OrthoDB" id="667800at2759"/>
<keyword evidence="6" id="KW-0276">Fatty acid metabolism</keyword>
<keyword evidence="5 12" id="KW-0479">Metal-binding</keyword>
<comment type="pathway">
    <text evidence="2">Lipid metabolism; fatty acid metabolism.</text>
</comment>
<evidence type="ECO:0000256" key="6">
    <source>
        <dbReference type="ARBA" id="ARBA00022832"/>
    </source>
</evidence>
<dbReference type="Proteomes" id="UP000636709">
    <property type="component" value="Unassembled WGS sequence"/>
</dbReference>
<evidence type="ECO:0000256" key="2">
    <source>
        <dbReference type="ARBA" id="ARBA00004872"/>
    </source>
</evidence>
<comment type="cofactor">
    <cofactor evidence="1">
        <name>Fe(2+)</name>
        <dbReference type="ChEBI" id="CHEBI:29033"/>
    </cofactor>
</comment>
<comment type="cofactor">
    <cofactor evidence="12">
        <name>Fe cation</name>
        <dbReference type="ChEBI" id="CHEBI:24875"/>
    </cofactor>
    <text evidence="12">Binds 2 iron ions per subunit.</text>
</comment>
<dbReference type="EMBL" id="JACEFO010001626">
    <property type="protein sequence ID" value="KAF8729007.1"/>
    <property type="molecule type" value="Genomic_DNA"/>
</dbReference>
<dbReference type="PANTHER" id="PTHR31155">
    <property type="entry name" value="ACYL- ACYL-CARRIER-PROTEIN DESATURASE-RELATED"/>
    <property type="match status" value="1"/>
</dbReference>
<dbReference type="InterPro" id="IPR005067">
    <property type="entry name" value="Fatty_acid_desaturase-2"/>
</dbReference>
<name>A0A835F692_9POAL</name>
<dbReference type="UniPathway" id="UPA00199"/>
<dbReference type="PIRSF" id="PIRSF000346">
    <property type="entry name" value="Dlt9_acylACP_des"/>
    <property type="match status" value="1"/>
</dbReference>
<evidence type="ECO:0000256" key="1">
    <source>
        <dbReference type="ARBA" id="ARBA00001954"/>
    </source>
</evidence>
<evidence type="ECO:0000256" key="5">
    <source>
        <dbReference type="ARBA" id="ARBA00022723"/>
    </source>
</evidence>
<dbReference type="Pfam" id="PF03405">
    <property type="entry name" value="FA_desaturase_2"/>
    <property type="match status" value="2"/>
</dbReference>
<evidence type="ECO:0000256" key="11">
    <source>
        <dbReference type="ARBA" id="ARBA00023160"/>
    </source>
</evidence>
<feature type="binding site" evidence="12">
    <location>
        <position position="159"/>
    </location>
    <ligand>
        <name>Fe cation</name>
        <dbReference type="ChEBI" id="CHEBI:24875"/>
        <label>2</label>
    </ligand>
</feature>
<protein>
    <submittedName>
        <fullName evidence="13">Uncharacterized protein</fullName>
    </submittedName>
</protein>
<comment type="similarity">
    <text evidence="3">Belongs to the fatty acid desaturase type 2 family.</text>
</comment>
<dbReference type="PANTHER" id="PTHR31155:SF22">
    <property type="entry name" value="ACYL-[ACYL-CARRIER-PROTEIN] DESATURASE 4, CHLOROPLASTIC"/>
    <property type="match status" value="1"/>
</dbReference>
<sequence length="333" mass="35818">MVAPVSLGHFTGRRSYSRSPAARGGAALSIRQLLSPAHARSGVAARWTASAATTAAAAPPVAGVVEETEWTVPREQVEAIRSLNGWVEENMLPLLTPVESAWQPHDYLPRSGEAEAFAEGLAELRAAAACLPDDVLVCLVGNMVTEEALPTLIYGAFQERATFISHGHTARLAARHGDGTLARICGVIAADERRHEAGYTMASAKLFDVDPDGMVRALAHVMRGKVTMPGLLMSDGHGDGDSDLFGRFSAVAQRAGVYTASDYGDLVEHFVRRWRVADLEAGLSGEGRRAQEYVCALAPKIRRMEELAQRRAGRGEPGMARFSWIFDRSVVVG</sequence>
<keyword evidence="4" id="KW-0444">Lipid biosynthesis</keyword>
<keyword evidence="14" id="KW-1185">Reference proteome</keyword>
<keyword evidence="7" id="KW-0809">Transit peptide</keyword>
<dbReference type="GO" id="GO:0046872">
    <property type="term" value="F:metal ion binding"/>
    <property type="evidence" value="ECO:0007669"/>
    <property type="project" value="UniProtKB-KW"/>
</dbReference>
<evidence type="ECO:0000256" key="7">
    <source>
        <dbReference type="ARBA" id="ARBA00022946"/>
    </source>
</evidence>
<dbReference type="SUPFAM" id="SSF47240">
    <property type="entry name" value="Ferritin-like"/>
    <property type="match status" value="2"/>
</dbReference>
<keyword evidence="11" id="KW-0275">Fatty acid biosynthesis</keyword>
<evidence type="ECO:0000256" key="10">
    <source>
        <dbReference type="ARBA" id="ARBA00023098"/>
    </source>
</evidence>
<accession>A0A835F692</accession>
<proteinExistence type="inferred from homology"/>
<evidence type="ECO:0000313" key="13">
    <source>
        <dbReference type="EMBL" id="KAF8729007.1"/>
    </source>
</evidence>
<feature type="binding site" evidence="12">
    <location>
        <position position="195"/>
    </location>
    <ligand>
        <name>Fe cation</name>
        <dbReference type="ChEBI" id="CHEBI:24875"/>
        <label>2</label>
    </ligand>
</feature>
<evidence type="ECO:0000256" key="9">
    <source>
        <dbReference type="ARBA" id="ARBA00023004"/>
    </source>
</evidence>
<comment type="caution">
    <text evidence="13">The sequence shown here is derived from an EMBL/GenBank/DDBJ whole genome shotgun (WGS) entry which is preliminary data.</text>
</comment>
<dbReference type="AlphaFoldDB" id="A0A835F692"/>
<feature type="binding site" evidence="12">
    <location>
        <position position="192"/>
    </location>
    <ligand>
        <name>Fe cation</name>
        <dbReference type="ChEBI" id="CHEBI:24875"/>
        <label>2</label>
    </ligand>
</feature>
<evidence type="ECO:0000256" key="4">
    <source>
        <dbReference type="ARBA" id="ARBA00022516"/>
    </source>
</evidence>
<keyword evidence="10" id="KW-0443">Lipid metabolism</keyword>
<keyword evidence="9 12" id="KW-0408">Iron</keyword>
<dbReference type="InterPro" id="IPR009078">
    <property type="entry name" value="Ferritin-like_SF"/>
</dbReference>
<dbReference type="GO" id="GO:0006633">
    <property type="term" value="P:fatty acid biosynthetic process"/>
    <property type="evidence" value="ECO:0007669"/>
    <property type="project" value="UniProtKB-KW"/>
</dbReference>
<gene>
    <name evidence="13" type="ORF">HU200_018318</name>
</gene>